<name>A0A414YBR5_9BACE</name>
<evidence type="ECO:0000313" key="1">
    <source>
        <dbReference type="EMBL" id="RHH83288.1"/>
    </source>
</evidence>
<proteinExistence type="predicted"/>
<dbReference type="EMBL" id="QRKD01000072">
    <property type="protein sequence ID" value="RHH83288.1"/>
    <property type="molecule type" value="Genomic_DNA"/>
</dbReference>
<reference evidence="2 3" key="1">
    <citation type="submission" date="2018-08" db="EMBL/GenBank/DDBJ databases">
        <title>A genome reference for cultivated species of the human gut microbiota.</title>
        <authorList>
            <person name="Zou Y."/>
            <person name="Xue W."/>
            <person name="Luo G."/>
        </authorList>
    </citation>
    <scope>NUCLEOTIDE SEQUENCE [LARGE SCALE GENOMIC DNA]</scope>
    <source>
        <strain evidence="2 3">AM16-49B</strain>
    </source>
</reference>
<dbReference type="Proteomes" id="UP000283512">
    <property type="component" value="Unassembled WGS sequence"/>
</dbReference>
<protein>
    <submittedName>
        <fullName evidence="2">Uncharacterized protein</fullName>
    </submittedName>
</protein>
<organism evidence="2 3">
    <name type="scientific">Bacteroides caccae</name>
    <dbReference type="NCBI Taxonomy" id="47678"/>
    <lineage>
        <taxon>Bacteria</taxon>
        <taxon>Pseudomonadati</taxon>
        <taxon>Bacteroidota</taxon>
        <taxon>Bacteroidia</taxon>
        <taxon>Bacteroidales</taxon>
        <taxon>Bacteroidaceae</taxon>
        <taxon>Bacteroides</taxon>
    </lineage>
</organism>
<sequence length="91" mass="11235">MELSYNRLLLIFLWQYNHHGEEGLNLHLFEETFGKTQGSHYYDKWMNCFNRDLREMIIYFRGEGENGQKFCDMVARQIEVYRKNRKHYGIY</sequence>
<dbReference type="EMBL" id="QRKD01000062">
    <property type="protein sequence ID" value="RHH83578.1"/>
    <property type="molecule type" value="Genomic_DNA"/>
</dbReference>
<dbReference type="GeneID" id="82173734"/>
<comment type="caution">
    <text evidence="2">The sequence shown here is derived from an EMBL/GenBank/DDBJ whole genome shotgun (WGS) entry which is preliminary data.</text>
</comment>
<evidence type="ECO:0000313" key="2">
    <source>
        <dbReference type="EMBL" id="RHH83578.1"/>
    </source>
</evidence>
<dbReference type="RefSeq" id="WP_073343701.1">
    <property type="nucleotide sequence ID" value="NZ_CAXSLD010000067.1"/>
</dbReference>
<evidence type="ECO:0000313" key="3">
    <source>
        <dbReference type="Proteomes" id="UP000283512"/>
    </source>
</evidence>
<accession>A0A414YBR5</accession>
<dbReference type="AlphaFoldDB" id="A0A414YBR5"/>
<gene>
    <name evidence="2" type="ORF">DW190_22645</name>
    <name evidence="1" type="ORF">DW190_22950</name>
</gene>